<keyword evidence="3" id="KW-0863">Zinc-finger</keyword>
<dbReference type="PANTHER" id="PTHR32410">
    <property type="entry name" value="CYSTEINE/HISTIDINE-RICH C1 DOMAIN FAMILY PROTEIN"/>
    <property type="match status" value="1"/>
</dbReference>
<keyword evidence="1" id="KW-0479">Metal-binding</keyword>
<dbReference type="InterPro" id="IPR053192">
    <property type="entry name" value="Vacuole_Formation_Reg"/>
</dbReference>
<evidence type="ECO:0000313" key="8">
    <source>
        <dbReference type="Proteomes" id="UP001172457"/>
    </source>
</evidence>
<dbReference type="Proteomes" id="UP001172457">
    <property type="component" value="Chromosome 8"/>
</dbReference>
<evidence type="ECO:0000259" key="6">
    <source>
        <dbReference type="SMART" id="SM00249"/>
    </source>
</evidence>
<dbReference type="InterPro" id="IPR046349">
    <property type="entry name" value="C1-like_sf"/>
</dbReference>
<protein>
    <recommendedName>
        <fullName evidence="9">Phorbol-ester/DAG-type domain-containing protein</fullName>
    </recommendedName>
</protein>
<accession>A0AA38SKG9</accession>
<feature type="domain" description="Zinc finger PHD-type" evidence="6">
    <location>
        <begin position="641"/>
        <end position="717"/>
    </location>
</feature>
<dbReference type="EMBL" id="JARYMX010000008">
    <property type="protein sequence ID" value="KAJ9537616.1"/>
    <property type="molecule type" value="Genomic_DNA"/>
</dbReference>
<dbReference type="GO" id="GO:0008270">
    <property type="term" value="F:zinc ion binding"/>
    <property type="evidence" value="ECO:0007669"/>
    <property type="project" value="UniProtKB-KW"/>
</dbReference>
<dbReference type="InterPro" id="IPR004146">
    <property type="entry name" value="DC1"/>
</dbReference>
<evidence type="ECO:0000313" key="7">
    <source>
        <dbReference type="EMBL" id="KAJ9537616.1"/>
    </source>
</evidence>
<dbReference type="PANTHER" id="PTHR32410:SF216">
    <property type="entry name" value="PHORBOL-ESTER_DAG-TYPE DOMAIN-CONTAINING PROTEIN"/>
    <property type="match status" value="1"/>
</dbReference>
<keyword evidence="4" id="KW-0862">Zinc</keyword>
<dbReference type="InterPro" id="IPR002219">
    <property type="entry name" value="PKC_DAG/PE"/>
</dbReference>
<dbReference type="AlphaFoldDB" id="A0AA38SKG9"/>
<feature type="domain" description="Phorbol-ester/DAG-type" evidence="5">
    <location>
        <begin position="308"/>
        <end position="373"/>
    </location>
</feature>
<evidence type="ECO:0000259" key="5">
    <source>
        <dbReference type="SMART" id="SM00109"/>
    </source>
</evidence>
<evidence type="ECO:0008006" key="9">
    <source>
        <dbReference type="Google" id="ProtNLM"/>
    </source>
</evidence>
<keyword evidence="8" id="KW-1185">Reference proteome</keyword>
<reference evidence="7" key="1">
    <citation type="submission" date="2023-03" db="EMBL/GenBank/DDBJ databases">
        <title>Chromosome-scale reference genome and RAD-based genetic map of yellow starthistle (Centaurea solstitialis) reveal putative structural variation and QTLs associated with invader traits.</title>
        <authorList>
            <person name="Reatini B."/>
            <person name="Cang F.A."/>
            <person name="Jiang Q."/>
            <person name="Mckibben M.T.W."/>
            <person name="Barker M.S."/>
            <person name="Rieseberg L.H."/>
            <person name="Dlugosch K.M."/>
        </authorList>
    </citation>
    <scope>NUCLEOTIDE SEQUENCE</scope>
    <source>
        <strain evidence="7">CAN-66</strain>
        <tissue evidence="7">Leaf</tissue>
    </source>
</reference>
<feature type="domain" description="Zinc finger PHD-type" evidence="6">
    <location>
        <begin position="809"/>
        <end position="879"/>
    </location>
</feature>
<feature type="domain" description="Zinc finger PHD-type" evidence="6">
    <location>
        <begin position="340"/>
        <end position="401"/>
    </location>
</feature>
<feature type="domain" description="Zinc finger PHD-type" evidence="6">
    <location>
        <begin position="466"/>
        <end position="530"/>
    </location>
</feature>
<organism evidence="7 8">
    <name type="scientific">Centaurea solstitialis</name>
    <name type="common">yellow star-thistle</name>
    <dbReference type="NCBI Taxonomy" id="347529"/>
    <lineage>
        <taxon>Eukaryota</taxon>
        <taxon>Viridiplantae</taxon>
        <taxon>Streptophyta</taxon>
        <taxon>Embryophyta</taxon>
        <taxon>Tracheophyta</taxon>
        <taxon>Spermatophyta</taxon>
        <taxon>Magnoliopsida</taxon>
        <taxon>eudicotyledons</taxon>
        <taxon>Gunneridae</taxon>
        <taxon>Pentapetalae</taxon>
        <taxon>asterids</taxon>
        <taxon>campanulids</taxon>
        <taxon>Asterales</taxon>
        <taxon>Asteraceae</taxon>
        <taxon>Carduoideae</taxon>
        <taxon>Cardueae</taxon>
        <taxon>Centaureinae</taxon>
        <taxon>Centaurea</taxon>
    </lineage>
</organism>
<evidence type="ECO:0000256" key="3">
    <source>
        <dbReference type="ARBA" id="ARBA00022771"/>
    </source>
</evidence>
<evidence type="ECO:0000256" key="4">
    <source>
        <dbReference type="ARBA" id="ARBA00022833"/>
    </source>
</evidence>
<dbReference type="SUPFAM" id="SSF57889">
    <property type="entry name" value="Cysteine-rich domain"/>
    <property type="match status" value="6"/>
</dbReference>
<evidence type="ECO:0000256" key="1">
    <source>
        <dbReference type="ARBA" id="ARBA00022723"/>
    </source>
</evidence>
<sequence>MKEINHFSHNNHPLDLISWETIVGISDDNDEKKDATRCYGCQEPIIGGFAYACISCCHFLHEACAELTPTFVHHQHLLHPLTLIDTGYNQYWSCNVCGIRHIIGGFSYHCSPCNFDACVKCVSVAAAQKAIVAALEKEALTKLKHKGHSEHTLSLQLRPATFHCDACNIVESDLFYRCDSCTSAPQEHLNELLEFPRSEAFMDPLKTRNFKKMAQDDDEKIEITHWSHDRTLCLNIEPQGNNMPTSDCSDDIKERVIGSRDFEDKVLKIRLSLTLPNFLKVSIHLWHLPFFISFSSFILERKRMKEINHFSHKNHPLNLISSETIVGVGDDNDENRDVARCYGCQEPIIGGLAYACISCSHFLHETCAELAPTFIHHQHPLHPLTLKDKIYISNWFCNICGVRYIAGGIGYRCSPCNFDVCVKCASVAAAQKATVAALKKEALTKLKHKGHPEHTLTFQPRPATFHCDACNIDERDLFYQCDSCDFWIHKTCAFLDPTIHLPHHPNHPLVLVFSLPSNFYNYLYFCAFCNKCIQRNDWLYHCANCRYFAHIKCALNGEYPSTTSDTAGTSVPQEPLSELLHFPMSNAFTDPLKVLNSKKTAQDDDEKTELTHWSHNHTLSLNVEPQGNNLSNSGCSDDIKVCNGCARPISLPYYKCQDGCSFTLHKYCVELPLTLEHQLHPNHLLSLVSMYRREWFGTCKGCFSVSNTFMYQCEICMFYLDVNCAFLPNMIKHESHKHHPLIQVIDPKPFCKACIRQFIGISYACKECDFQLCIFCAVRSPHFLSHRYCKGHEIPLTYPPIEDHPENFYCDICEMEMHPLYPLYHCVECKNSFHQTCLTQPDPYANVKYEDTMTVSYHKHPLTFVRRKKSPNYICFYCNLDIDDHLIVECQTGTCPFRVCIPCHVENR</sequence>
<feature type="domain" description="Phorbol-ester/DAG-type" evidence="5">
    <location>
        <begin position="790"/>
        <end position="843"/>
    </location>
</feature>
<comment type="caution">
    <text evidence="7">The sequence shown here is derived from an EMBL/GenBank/DDBJ whole genome shotgun (WGS) entry which is preliminary data.</text>
</comment>
<name>A0AA38SKG9_9ASTR</name>
<dbReference type="InterPro" id="IPR001965">
    <property type="entry name" value="Znf_PHD"/>
</dbReference>
<dbReference type="SMART" id="SM00249">
    <property type="entry name" value="PHD"/>
    <property type="match status" value="5"/>
</dbReference>
<feature type="domain" description="Zinc finger PHD-type" evidence="6">
    <location>
        <begin position="37"/>
        <end position="98"/>
    </location>
</feature>
<keyword evidence="2" id="KW-0677">Repeat</keyword>
<dbReference type="Pfam" id="PF03107">
    <property type="entry name" value="C1_2"/>
    <property type="match status" value="9"/>
</dbReference>
<evidence type="ECO:0000256" key="2">
    <source>
        <dbReference type="ARBA" id="ARBA00022737"/>
    </source>
</evidence>
<proteinExistence type="predicted"/>
<gene>
    <name evidence="7" type="ORF">OSB04_030349</name>
</gene>
<feature type="domain" description="Phorbol-ester/DAG-type" evidence="5">
    <location>
        <begin position="17"/>
        <end position="70"/>
    </location>
</feature>
<dbReference type="SMART" id="SM00109">
    <property type="entry name" value="C1"/>
    <property type="match status" value="3"/>
</dbReference>